<protein>
    <submittedName>
        <fullName evidence="2">Uncharacterized protein</fullName>
    </submittedName>
</protein>
<sequence length="136" mass="14145">MDKRLLLACLAALAVMLGFDLATLLSGRALDLPVRTGWGTVPVIGLLVTALAMAAGGWVARRGFRIVALLLAALVWLCVVTVVELGALSSRESLIGLTDILRHSALAMVLSLVAAWSGAALGERIARREASPSTAT</sequence>
<evidence type="ECO:0000313" key="3">
    <source>
        <dbReference type="Proteomes" id="UP000317199"/>
    </source>
</evidence>
<feature type="transmembrane region" description="Helical" evidence="1">
    <location>
        <begin position="66"/>
        <end position="88"/>
    </location>
</feature>
<dbReference type="Proteomes" id="UP000317199">
    <property type="component" value="Chromosome"/>
</dbReference>
<keyword evidence="1" id="KW-0472">Membrane</keyword>
<keyword evidence="1" id="KW-0812">Transmembrane</keyword>
<dbReference type="AlphaFoldDB" id="A0A514BN63"/>
<evidence type="ECO:0000256" key="1">
    <source>
        <dbReference type="SAM" id="Phobius"/>
    </source>
</evidence>
<feature type="transmembrane region" description="Helical" evidence="1">
    <location>
        <begin position="100"/>
        <end position="121"/>
    </location>
</feature>
<dbReference type="EMBL" id="CP041242">
    <property type="protein sequence ID" value="QDH68834.1"/>
    <property type="molecule type" value="Genomic_DNA"/>
</dbReference>
<dbReference type="KEGG" id="lyj:FKV23_00940"/>
<dbReference type="OrthoDB" id="6028378at2"/>
<name>A0A514BN63_9GAMM</name>
<proteinExistence type="predicted"/>
<dbReference type="RefSeq" id="WP_141622177.1">
    <property type="nucleotide sequence ID" value="NZ_CP041242.1"/>
</dbReference>
<accession>A0A514BN63</accession>
<gene>
    <name evidence="2" type="ORF">FKV23_00940</name>
</gene>
<evidence type="ECO:0000313" key="2">
    <source>
        <dbReference type="EMBL" id="QDH68834.1"/>
    </source>
</evidence>
<keyword evidence="1" id="KW-1133">Transmembrane helix</keyword>
<reference evidence="2 3" key="1">
    <citation type="submission" date="2019-06" db="EMBL/GenBank/DDBJ databases">
        <title>Lysobacter alkalisoli sp. nov. isolated from saline-alkali soil.</title>
        <authorList>
            <person name="Sun J.-Q."/>
            <person name="Xu L."/>
        </authorList>
    </citation>
    <scope>NUCLEOTIDE SEQUENCE [LARGE SCALE GENOMIC DNA]</scope>
    <source>
        <strain evidence="2 3">SJ-36</strain>
    </source>
</reference>
<keyword evidence="3" id="KW-1185">Reference proteome</keyword>
<organism evidence="2 3">
    <name type="scientific">Marilutibacter alkalisoli</name>
    <dbReference type="NCBI Taxonomy" id="2591633"/>
    <lineage>
        <taxon>Bacteria</taxon>
        <taxon>Pseudomonadati</taxon>
        <taxon>Pseudomonadota</taxon>
        <taxon>Gammaproteobacteria</taxon>
        <taxon>Lysobacterales</taxon>
        <taxon>Lysobacteraceae</taxon>
        <taxon>Marilutibacter</taxon>
    </lineage>
</organism>
<feature type="transmembrane region" description="Helical" evidence="1">
    <location>
        <begin position="37"/>
        <end position="59"/>
    </location>
</feature>